<name>A0AAD5S497_9FUNG</name>
<dbReference type="InterPro" id="IPR021150">
    <property type="entry name" value="Ubiq_cyt_c_chap"/>
</dbReference>
<evidence type="ECO:0000256" key="2">
    <source>
        <dbReference type="SAM" id="SignalP"/>
    </source>
</evidence>
<organism evidence="4 5">
    <name type="scientific">Rhizophlyctis rosea</name>
    <dbReference type="NCBI Taxonomy" id="64517"/>
    <lineage>
        <taxon>Eukaryota</taxon>
        <taxon>Fungi</taxon>
        <taxon>Fungi incertae sedis</taxon>
        <taxon>Chytridiomycota</taxon>
        <taxon>Chytridiomycota incertae sedis</taxon>
        <taxon>Chytridiomycetes</taxon>
        <taxon>Rhizophlyctidales</taxon>
        <taxon>Rhizophlyctidaceae</taxon>
        <taxon>Rhizophlyctis</taxon>
    </lineage>
</organism>
<comment type="similarity">
    <text evidence="1">Belongs to the CBP3 family.</text>
</comment>
<keyword evidence="5" id="KW-1185">Reference proteome</keyword>
<evidence type="ECO:0000313" key="4">
    <source>
        <dbReference type="EMBL" id="KAJ3036074.1"/>
    </source>
</evidence>
<dbReference type="Pfam" id="PF03981">
    <property type="entry name" value="Ubiq_cyt_C_chap"/>
    <property type="match status" value="2"/>
</dbReference>
<feature type="domain" description="Ubiquinol-cytochrome c chaperone" evidence="3">
    <location>
        <begin position="100"/>
        <end position="182"/>
    </location>
</feature>
<gene>
    <name evidence="4" type="ORF">HK097_003931</name>
</gene>
<dbReference type="AlphaFoldDB" id="A0AAD5S497"/>
<dbReference type="InterPro" id="IPR007129">
    <property type="entry name" value="Ubiqinol_cyt_c_chaperone_CPB3"/>
</dbReference>
<dbReference type="PANTHER" id="PTHR12184:SF1">
    <property type="entry name" value="UBIQUINOL-CYTOCHROME-C REDUCTASE COMPLEX ASSEMBLY FACTOR 1"/>
    <property type="match status" value="1"/>
</dbReference>
<dbReference type="Proteomes" id="UP001212841">
    <property type="component" value="Unassembled WGS sequence"/>
</dbReference>
<feature type="chain" id="PRO_5042287747" description="Ubiquinol-cytochrome c chaperone domain-containing protein" evidence="2">
    <location>
        <begin position="21"/>
        <end position="196"/>
    </location>
</feature>
<reference evidence="4" key="1">
    <citation type="submission" date="2020-05" db="EMBL/GenBank/DDBJ databases">
        <title>Phylogenomic resolution of chytrid fungi.</title>
        <authorList>
            <person name="Stajich J.E."/>
            <person name="Amses K."/>
            <person name="Simmons R."/>
            <person name="Seto K."/>
            <person name="Myers J."/>
            <person name="Bonds A."/>
            <person name="Quandt C.A."/>
            <person name="Barry K."/>
            <person name="Liu P."/>
            <person name="Grigoriev I."/>
            <person name="Longcore J.E."/>
            <person name="James T.Y."/>
        </authorList>
    </citation>
    <scope>NUCLEOTIDE SEQUENCE</scope>
    <source>
        <strain evidence="4">JEL0318</strain>
    </source>
</reference>
<feature type="domain" description="Ubiquinol-cytochrome c chaperone" evidence="3">
    <location>
        <begin position="1"/>
        <end position="49"/>
    </location>
</feature>
<keyword evidence="2" id="KW-0732">Signal</keyword>
<evidence type="ECO:0000256" key="1">
    <source>
        <dbReference type="ARBA" id="ARBA00006407"/>
    </source>
</evidence>
<evidence type="ECO:0000313" key="5">
    <source>
        <dbReference type="Proteomes" id="UP001212841"/>
    </source>
</evidence>
<dbReference type="PANTHER" id="PTHR12184">
    <property type="entry name" value="UBIQUINOL-CYTOCHROME C REDUCTASE COMPLEX ASSEMBLY FACTOR 1 FAMILY MEMBER"/>
    <property type="match status" value="1"/>
</dbReference>
<sequence>MAVLHLWILNVRLKAEGANGKDLQQEIFTHLWLDCEMKLHLAGSPDRMVGMGESSAGQISGRVWKGRKDNDEVMRRSIEEQRDKQIPYKSKQLIRLIQVKSRLNKVLQDLMSAWYGQSLAYDEGLYYEGDAILAAAIWRNVYGANQPVTATQLESLLTYVRKQLKHVEQFDRDEILNGRFKWGHVRVEDVVGKGSI</sequence>
<evidence type="ECO:0000259" key="3">
    <source>
        <dbReference type="Pfam" id="PF03981"/>
    </source>
</evidence>
<protein>
    <recommendedName>
        <fullName evidence="3">Ubiquinol-cytochrome c chaperone domain-containing protein</fullName>
    </recommendedName>
</protein>
<dbReference type="EMBL" id="JADGJD010001976">
    <property type="protein sequence ID" value="KAJ3036074.1"/>
    <property type="molecule type" value="Genomic_DNA"/>
</dbReference>
<proteinExistence type="inferred from homology"/>
<dbReference type="GO" id="GO:0005739">
    <property type="term" value="C:mitochondrion"/>
    <property type="evidence" value="ECO:0007669"/>
    <property type="project" value="TreeGrafter"/>
</dbReference>
<feature type="signal peptide" evidence="2">
    <location>
        <begin position="1"/>
        <end position="20"/>
    </location>
</feature>
<dbReference type="GO" id="GO:0034551">
    <property type="term" value="P:mitochondrial respiratory chain complex III assembly"/>
    <property type="evidence" value="ECO:0007669"/>
    <property type="project" value="TreeGrafter"/>
</dbReference>
<accession>A0AAD5S497</accession>
<comment type="caution">
    <text evidence="4">The sequence shown here is derived from an EMBL/GenBank/DDBJ whole genome shotgun (WGS) entry which is preliminary data.</text>
</comment>